<evidence type="ECO:0000313" key="4">
    <source>
        <dbReference type="Proteomes" id="UP001157974"/>
    </source>
</evidence>
<dbReference type="AlphaFoldDB" id="A0AAV8UTC6"/>
<dbReference type="SUPFAM" id="SSF49452">
    <property type="entry name" value="Starch-binding domain-like"/>
    <property type="match status" value="1"/>
</dbReference>
<dbReference type="InterPro" id="IPR002044">
    <property type="entry name" value="CBM20"/>
</dbReference>
<dbReference type="EMBL" id="JAMWBK010000005">
    <property type="protein sequence ID" value="KAJ8905304.1"/>
    <property type="molecule type" value="Genomic_DNA"/>
</dbReference>
<dbReference type="PROSITE" id="PS51166">
    <property type="entry name" value="CBM20"/>
    <property type="match status" value="1"/>
</dbReference>
<dbReference type="Gene3D" id="2.60.40.10">
    <property type="entry name" value="Immunoglobulins"/>
    <property type="match status" value="1"/>
</dbReference>
<evidence type="ECO:0000313" key="3">
    <source>
        <dbReference type="EMBL" id="KAJ8905304.1"/>
    </source>
</evidence>
<gene>
    <name evidence="3" type="ORF">NDN08_001811</name>
</gene>
<dbReference type="Proteomes" id="UP001157974">
    <property type="component" value="Unassembled WGS sequence"/>
</dbReference>
<sequence length="294" mass="33536">MRVVFRAHYEGLSTEELFVVGGSEKLGFWDPAKAVKLTKVDDGLYQVMIAKISELDTVLEYKYLLKDANFPRCVKWAEGENRKFSTSGDELGVVLEERPFQRGISDWYAYEPSVQAQDEQEWGNYEYLKSKQSFWELWERPSQSCSTAEAASASGSYCTEEEIHEGGQDRGHCVRNEDGDNCSHAQRRIPEDGTGCTTKPKPFWMLHKGEFEQFEGSSCLQNHMKIVTETSGSREDRERRGQRSSSPGADDDFFHQVASNAIPQPATLYRSKNLPTYLLWRKPENTTLTAPSWT</sequence>
<proteinExistence type="predicted"/>
<feature type="domain" description="CBM20" evidence="2">
    <location>
        <begin position="1"/>
        <end position="102"/>
    </location>
</feature>
<keyword evidence="4" id="KW-1185">Reference proteome</keyword>
<dbReference type="InterPro" id="IPR013784">
    <property type="entry name" value="Carb-bd-like_fold"/>
</dbReference>
<dbReference type="Pfam" id="PF00686">
    <property type="entry name" value="CBM_20"/>
    <property type="match status" value="1"/>
</dbReference>
<evidence type="ECO:0000259" key="2">
    <source>
        <dbReference type="PROSITE" id="PS51166"/>
    </source>
</evidence>
<accession>A0AAV8UTC6</accession>
<dbReference type="SMART" id="SM01065">
    <property type="entry name" value="CBM_2"/>
    <property type="match status" value="1"/>
</dbReference>
<reference evidence="3 4" key="1">
    <citation type="journal article" date="2023" name="Nat. Commun.">
        <title>Origin of minicircular mitochondrial genomes in red algae.</title>
        <authorList>
            <person name="Lee Y."/>
            <person name="Cho C.H."/>
            <person name="Lee Y.M."/>
            <person name="Park S.I."/>
            <person name="Yang J.H."/>
            <person name="West J.A."/>
            <person name="Bhattacharya D."/>
            <person name="Yoon H.S."/>
        </authorList>
    </citation>
    <scope>NUCLEOTIDE SEQUENCE [LARGE SCALE GENOMIC DNA]</scope>
    <source>
        <strain evidence="3 4">CCMP1338</strain>
        <tissue evidence="3">Whole cell</tissue>
    </source>
</reference>
<evidence type="ECO:0000256" key="1">
    <source>
        <dbReference type="SAM" id="MobiDB-lite"/>
    </source>
</evidence>
<dbReference type="GO" id="GO:2001070">
    <property type="term" value="F:starch binding"/>
    <property type="evidence" value="ECO:0007669"/>
    <property type="project" value="InterPro"/>
</dbReference>
<name>A0AAV8UTC6_9RHOD</name>
<organism evidence="3 4">
    <name type="scientific">Rhodosorus marinus</name>
    <dbReference type="NCBI Taxonomy" id="101924"/>
    <lineage>
        <taxon>Eukaryota</taxon>
        <taxon>Rhodophyta</taxon>
        <taxon>Stylonematophyceae</taxon>
        <taxon>Stylonematales</taxon>
        <taxon>Stylonemataceae</taxon>
        <taxon>Rhodosorus</taxon>
    </lineage>
</organism>
<feature type="region of interest" description="Disordered" evidence="1">
    <location>
        <begin position="228"/>
        <end position="253"/>
    </location>
</feature>
<dbReference type="InterPro" id="IPR013783">
    <property type="entry name" value="Ig-like_fold"/>
</dbReference>
<feature type="compositionally biased region" description="Basic and acidic residues" evidence="1">
    <location>
        <begin position="232"/>
        <end position="241"/>
    </location>
</feature>
<protein>
    <recommendedName>
        <fullName evidence="2">CBM20 domain-containing protein</fullName>
    </recommendedName>
</protein>
<comment type="caution">
    <text evidence="3">The sequence shown here is derived from an EMBL/GenBank/DDBJ whole genome shotgun (WGS) entry which is preliminary data.</text>
</comment>